<dbReference type="SMART" id="SM00849">
    <property type="entry name" value="Lactamase_B"/>
    <property type="match status" value="1"/>
</dbReference>
<accession>A0A2W5PMB1</accession>
<reference evidence="6 7" key="1">
    <citation type="submission" date="2017-08" db="EMBL/GenBank/DDBJ databases">
        <title>Infants hospitalized years apart are colonized by the same room-sourced microbial strains.</title>
        <authorList>
            <person name="Brooks B."/>
            <person name="Olm M.R."/>
            <person name="Firek B.A."/>
            <person name="Baker R."/>
            <person name="Thomas B.C."/>
            <person name="Morowitz M.J."/>
            <person name="Banfield J.F."/>
        </authorList>
    </citation>
    <scope>NUCLEOTIDE SEQUENCE [LARGE SCALE GENOMIC DNA]</scope>
    <source>
        <strain evidence="6">S2_005_003_R2_41</strain>
    </source>
</reference>
<dbReference type="Proteomes" id="UP000249135">
    <property type="component" value="Unassembled WGS sequence"/>
</dbReference>
<dbReference type="GO" id="GO:0016787">
    <property type="term" value="F:hydrolase activity"/>
    <property type="evidence" value="ECO:0007669"/>
    <property type="project" value="UniProtKB-KW"/>
</dbReference>
<dbReference type="InterPro" id="IPR036866">
    <property type="entry name" value="RibonucZ/Hydroxyglut_hydro"/>
</dbReference>
<dbReference type="PANTHER" id="PTHR42978:SF3">
    <property type="entry name" value="BLR3078 PROTEIN"/>
    <property type="match status" value="1"/>
</dbReference>
<organism evidence="6 7">
    <name type="scientific">Variovorax paradoxus</name>
    <dbReference type="NCBI Taxonomy" id="34073"/>
    <lineage>
        <taxon>Bacteria</taxon>
        <taxon>Pseudomonadati</taxon>
        <taxon>Pseudomonadota</taxon>
        <taxon>Betaproteobacteria</taxon>
        <taxon>Burkholderiales</taxon>
        <taxon>Comamonadaceae</taxon>
        <taxon>Variovorax</taxon>
    </lineage>
</organism>
<gene>
    <name evidence="6" type="ORF">DI563_22235</name>
</gene>
<dbReference type="EMBL" id="QFPP01000376">
    <property type="protein sequence ID" value="PZQ67001.1"/>
    <property type="molecule type" value="Genomic_DNA"/>
</dbReference>
<evidence type="ECO:0000256" key="1">
    <source>
        <dbReference type="ARBA" id="ARBA00007749"/>
    </source>
</evidence>
<protein>
    <submittedName>
        <fullName evidence="6">Zn-dependent hydrolase</fullName>
    </submittedName>
</protein>
<dbReference type="Pfam" id="PF00753">
    <property type="entry name" value="Lactamase_B"/>
    <property type="match status" value="1"/>
</dbReference>
<dbReference type="Gene3D" id="3.60.15.10">
    <property type="entry name" value="Ribonuclease Z/Hydroxyacylglutathione hydrolase-like"/>
    <property type="match status" value="1"/>
</dbReference>
<comment type="caution">
    <text evidence="6">The sequence shown here is derived from an EMBL/GenBank/DDBJ whole genome shotgun (WGS) entry which is preliminary data.</text>
</comment>
<evidence type="ECO:0000313" key="7">
    <source>
        <dbReference type="Proteomes" id="UP000249135"/>
    </source>
</evidence>
<evidence type="ECO:0000256" key="3">
    <source>
        <dbReference type="ARBA" id="ARBA00022801"/>
    </source>
</evidence>
<dbReference type="SUPFAM" id="SSF56281">
    <property type="entry name" value="Metallo-hydrolase/oxidoreductase"/>
    <property type="match status" value="1"/>
</dbReference>
<sequence>MLPPASPPASMSISSLPTGTYETMAALTFRGGAWSETRHLAMTAVLIRHPKGNLLVDAGAGTHVDAHVLTLPAMQRTPYRRGTPAIAQLAALGMKASDLAGVIPTHSHWDHISGVQDLQNVPVLISDQAKRFIASDAEDSKLLRSFPNIQFKEYAFDGGPYLGFPRSHDVWGDGSVVIVPAPGHTPDSVVVFITLPSAKRFALLGDLVFQMEGIDRPAEKPWMMRRLIGEQDSEVRHNIALIRAAREKYPQITAIPAHDGRAFDAIPVAPFALQ</sequence>
<proteinExistence type="inferred from homology"/>
<dbReference type="GO" id="GO:0046872">
    <property type="term" value="F:metal ion binding"/>
    <property type="evidence" value="ECO:0007669"/>
    <property type="project" value="UniProtKB-KW"/>
</dbReference>
<dbReference type="InterPro" id="IPR051013">
    <property type="entry name" value="MBL_superfamily_lactonases"/>
</dbReference>
<evidence type="ECO:0000259" key="5">
    <source>
        <dbReference type="SMART" id="SM00849"/>
    </source>
</evidence>
<evidence type="ECO:0000256" key="2">
    <source>
        <dbReference type="ARBA" id="ARBA00022723"/>
    </source>
</evidence>
<keyword evidence="2" id="KW-0479">Metal-binding</keyword>
<comment type="similarity">
    <text evidence="1">Belongs to the metallo-beta-lactamase superfamily.</text>
</comment>
<evidence type="ECO:0000313" key="6">
    <source>
        <dbReference type="EMBL" id="PZQ67001.1"/>
    </source>
</evidence>
<feature type="domain" description="Metallo-beta-lactamase" evidence="5">
    <location>
        <begin position="41"/>
        <end position="258"/>
    </location>
</feature>
<dbReference type="PANTHER" id="PTHR42978">
    <property type="entry name" value="QUORUM-QUENCHING LACTONASE YTNP-RELATED-RELATED"/>
    <property type="match status" value="1"/>
</dbReference>
<keyword evidence="4" id="KW-0862">Zinc</keyword>
<evidence type="ECO:0000256" key="4">
    <source>
        <dbReference type="ARBA" id="ARBA00022833"/>
    </source>
</evidence>
<dbReference type="InterPro" id="IPR001279">
    <property type="entry name" value="Metallo-B-lactamas"/>
</dbReference>
<dbReference type="AlphaFoldDB" id="A0A2W5PMB1"/>
<name>A0A2W5PMB1_VARPD</name>
<keyword evidence="3 6" id="KW-0378">Hydrolase</keyword>